<dbReference type="Proteomes" id="UP000478208">
    <property type="component" value="Unassembled WGS sequence"/>
</dbReference>
<dbReference type="RefSeq" id="WP_157362441.1">
    <property type="nucleotide sequence ID" value="NZ_WOWS01000001.1"/>
</dbReference>
<dbReference type="PANTHER" id="PTHR22916:SF67">
    <property type="entry name" value="COLANIC ACID BIOSYNTHESIS GLYCOSYL TRANSFERASE WCAE-RELATED"/>
    <property type="match status" value="1"/>
</dbReference>
<evidence type="ECO:0000259" key="1">
    <source>
        <dbReference type="Pfam" id="PF00535"/>
    </source>
</evidence>
<gene>
    <name evidence="2" type="ORF">GN138_04275</name>
</gene>
<proteinExistence type="predicted"/>
<feature type="domain" description="Glycosyltransferase 2-like" evidence="1">
    <location>
        <begin position="10"/>
        <end position="136"/>
    </location>
</feature>
<dbReference type="Pfam" id="PF00535">
    <property type="entry name" value="Glycos_transf_2"/>
    <property type="match status" value="1"/>
</dbReference>
<reference evidence="2 3" key="1">
    <citation type="submission" date="2019-12" db="EMBL/GenBank/DDBJ databases">
        <authorList>
            <person name="Li J."/>
        </authorList>
    </citation>
    <scope>NUCLEOTIDE SEQUENCE [LARGE SCALE GENOMIC DNA]</scope>
    <source>
        <strain evidence="2 3">HL2-2</strain>
    </source>
</reference>
<protein>
    <submittedName>
        <fullName evidence="2">Glycosyltransferase</fullName>
    </submittedName>
</protein>
<keyword evidence="3" id="KW-1185">Reference proteome</keyword>
<dbReference type="GO" id="GO:0016758">
    <property type="term" value="F:hexosyltransferase activity"/>
    <property type="evidence" value="ECO:0007669"/>
    <property type="project" value="UniProtKB-ARBA"/>
</dbReference>
<dbReference type="PANTHER" id="PTHR22916">
    <property type="entry name" value="GLYCOSYLTRANSFERASE"/>
    <property type="match status" value="1"/>
</dbReference>
<dbReference type="InterPro" id="IPR001173">
    <property type="entry name" value="Glyco_trans_2-like"/>
</dbReference>
<dbReference type="AlphaFoldDB" id="A0A6L6U611"/>
<organism evidence="2 3">
    <name type="scientific">Winogradskyella endarachnes</name>
    <dbReference type="NCBI Taxonomy" id="2681965"/>
    <lineage>
        <taxon>Bacteria</taxon>
        <taxon>Pseudomonadati</taxon>
        <taxon>Bacteroidota</taxon>
        <taxon>Flavobacteriia</taxon>
        <taxon>Flavobacteriales</taxon>
        <taxon>Flavobacteriaceae</taxon>
        <taxon>Winogradskyella</taxon>
    </lineage>
</organism>
<name>A0A6L6U611_9FLAO</name>
<evidence type="ECO:0000313" key="3">
    <source>
        <dbReference type="Proteomes" id="UP000478208"/>
    </source>
</evidence>
<dbReference type="EMBL" id="WOWS01000001">
    <property type="protein sequence ID" value="MUU77651.1"/>
    <property type="molecule type" value="Genomic_DNA"/>
</dbReference>
<dbReference type="Gene3D" id="3.90.550.10">
    <property type="entry name" value="Spore Coat Polysaccharide Biosynthesis Protein SpsA, Chain A"/>
    <property type="match status" value="1"/>
</dbReference>
<keyword evidence="2" id="KW-0808">Transferase</keyword>
<evidence type="ECO:0000313" key="2">
    <source>
        <dbReference type="EMBL" id="MUU77651.1"/>
    </source>
</evidence>
<dbReference type="SUPFAM" id="SSF53448">
    <property type="entry name" value="Nucleotide-diphospho-sugar transferases"/>
    <property type="match status" value="1"/>
</dbReference>
<dbReference type="InterPro" id="IPR029044">
    <property type="entry name" value="Nucleotide-diphossugar_trans"/>
</dbReference>
<sequence>MSVKSSNKISIITINYNNVYGLKLTAESVLNQTFSNFEYIIIDGDSNDGSKAYLQTITRDNFICISEPDSGIYNAMNKGIEKASGDYLLFLNSGDVLENDNVIETIQPYLEQDISVLSGNIIFNENSGKRLREHPNKMTFSYLVGNAISHPSTFIKKSLFVKYGNYSEEYKIVSDWAFFLKVLGLNNESYKKIPEVISIFDTKGVSTNSDNLKSIYAERQLVLKTFFPRIFNNDGDTLIFNHFIHQNKRFRMLKEIENYSFFRKVTTLKLKLILWFAKLFSKPSK</sequence>
<comment type="caution">
    <text evidence="2">The sequence shown here is derived from an EMBL/GenBank/DDBJ whole genome shotgun (WGS) entry which is preliminary data.</text>
</comment>
<accession>A0A6L6U611</accession>
<dbReference type="CDD" id="cd06433">
    <property type="entry name" value="GT_2_WfgS_like"/>
    <property type="match status" value="1"/>
</dbReference>